<protein>
    <submittedName>
        <fullName evidence="1">Uncharacterized protein</fullName>
    </submittedName>
</protein>
<dbReference type="Proteomes" id="UP000324222">
    <property type="component" value="Unassembled WGS sequence"/>
</dbReference>
<evidence type="ECO:0000313" key="2">
    <source>
        <dbReference type="Proteomes" id="UP000324222"/>
    </source>
</evidence>
<comment type="caution">
    <text evidence="1">The sequence shown here is derived from an EMBL/GenBank/DDBJ whole genome shotgun (WGS) entry which is preliminary data.</text>
</comment>
<reference evidence="1 2" key="1">
    <citation type="submission" date="2019-05" db="EMBL/GenBank/DDBJ databases">
        <title>Another draft genome of Portunus trituberculatus and its Hox gene families provides insights of decapod evolution.</title>
        <authorList>
            <person name="Jeong J.-H."/>
            <person name="Song I."/>
            <person name="Kim S."/>
            <person name="Choi T."/>
            <person name="Kim D."/>
            <person name="Ryu S."/>
            <person name="Kim W."/>
        </authorList>
    </citation>
    <scope>NUCLEOTIDE SEQUENCE [LARGE SCALE GENOMIC DNA]</scope>
    <source>
        <tissue evidence="1">Muscle</tissue>
    </source>
</reference>
<gene>
    <name evidence="1" type="ORF">E2C01_059762</name>
</gene>
<organism evidence="1 2">
    <name type="scientific">Portunus trituberculatus</name>
    <name type="common">Swimming crab</name>
    <name type="synonym">Neptunus trituberculatus</name>
    <dbReference type="NCBI Taxonomy" id="210409"/>
    <lineage>
        <taxon>Eukaryota</taxon>
        <taxon>Metazoa</taxon>
        <taxon>Ecdysozoa</taxon>
        <taxon>Arthropoda</taxon>
        <taxon>Crustacea</taxon>
        <taxon>Multicrustacea</taxon>
        <taxon>Malacostraca</taxon>
        <taxon>Eumalacostraca</taxon>
        <taxon>Eucarida</taxon>
        <taxon>Decapoda</taxon>
        <taxon>Pleocyemata</taxon>
        <taxon>Brachyura</taxon>
        <taxon>Eubrachyura</taxon>
        <taxon>Portunoidea</taxon>
        <taxon>Portunidae</taxon>
        <taxon>Portuninae</taxon>
        <taxon>Portunus</taxon>
    </lineage>
</organism>
<keyword evidence="2" id="KW-1185">Reference proteome</keyword>
<evidence type="ECO:0000313" key="1">
    <source>
        <dbReference type="EMBL" id="MPC65624.1"/>
    </source>
</evidence>
<proteinExistence type="predicted"/>
<dbReference type="AlphaFoldDB" id="A0A5B7HA69"/>
<accession>A0A5B7HA69</accession>
<sequence>MDMEMRHCTEGVKVFDVSLSISSSTHTSPTQTPLTAHVQSDGGVEWPRHVRVGSAAGNHAVQVLAAQVRQGESVAGHLVGRVLAQAINERAFMPPRDLWWRTTCCGKDCRNEVRSC</sequence>
<dbReference type="EMBL" id="VSRR010023603">
    <property type="protein sequence ID" value="MPC65624.1"/>
    <property type="molecule type" value="Genomic_DNA"/>
</dbReference>
<name>A0A5B7HA69_PORTR</name>